<dbReference type="EMBL" id="JACHHU010000017">
    <property type="protein sequence ID" value="MBB6543618.1"/>
    <property type="molecule type" value="Genomic_DNA"/>
</dbReference>
<dbReference type="RefSeq" id="WP_184424401.1">
    <property type="nucleotide sequence ID" value="NZ_AP027362.1"/>
</dbReference>
<keyword evidence="2" id="KW-1185">Reference proteome</keyword>
<gene>
    <name evidence="1" type="ORF">HNQ55_002139</name>
</gene>
<evidence type="ECO:0000313" key="2">
    <source>
        <dbReference type="Proteomes" id="UP000537141"/>
    </source>
</evidence>
<reference evidence="1 2" key="1">
    <citation type="submission" date="2020-08" db="EMBL/GenBank/DDBJ databases">
        <title>Genomic Encyclopedia of Type Strains, Phase IV (KMG-IV): sequencing the most valuable type-strain genomes for metagenomic binning, comparative biology and taxonomic classification.</title>
        <authorList>
            <person name="Goeker M."/>
        </authorList>
    </citation>
    <scope>NUCLEOTIDE SEQUENCE [LARGE SCALE GENOMIC DNA]</scope>
    <source>
        <strain evidence="1 2">DSM 26287</strain>
    </source>
</reference>
<dbReference type="AlphaFoldDB" id="A0A7X0NHN0"/>
<proteinExistence type="predicted"/>
<name>A0A7X0NHN0_9GAMM</name>
<organism evidence="1 2">
    <name type="scientific">Thalassotalea piscium</name>
    <dbReference type="NCBI Taxonomy" id="1230533"/>
    <lineage>
        <taxon>Bacteria</taxon>
        <taxon>Pseudomonadati</taxon>
        <taxon>Pseudomonadota</taxon>
        <taxon>Gammaproteobacteria</taxon>
        <taxon>Alteromonadales</taxon>
        <taxon>Colwelliaceae</taxon>
        <taxon>Thalassotalea</taxon>
    </lineage>
</organism>
<sequence>MTLFSWYLATKQKKLSPSVTEKSSHVEGMWPIAEVRQNTQEQHSTYVSCKYDKQYASEKEKATQKVENPV</sequence>
<comment type="caution">
    <text evidence="1">The sequence shown here is derived from an EMBL/GenBank/DDBJ whole genome shotgun (WGS) entry which is preliminary data.</text>
</comment>
<accession>A0A7X0NHN0</accession>
<evidence type="ECO:0000313" key="1">
    <source>
        <dbReference type="EMBL" id="MBB6543618.1"/>
    </source>
</evidence>
<dbReference type="Proteomes" id="UP000537141">
    <property type="component" value="Unassembled WGS sequence"/>
</dbReference>
<protein>
    <submittedName>
        <fullName evidence="1">Uncharacterized protein</fullName>
    </submittedName>
</protein>